<evidence type="ECO:0000313" key="3">
    <source>
        <dbReference type="WBParaSite" id="nRc.2.0.1.t25504-RA"/>
    </source>
</evidence>
<dbReference type="AlphaFoldDB" id="A0A915JHB5"/>
<evidence type="ECO:0000313" key="2">
    <source>
        <dbReference type="Proteomes" id="UP000887565"/>
    </source>
</evidence>
<accession>A0A915JHB5</accession>
<proteinExistence type="predicted"/>
<name>A0A915JHB5_ROMCU</name>
<sequence length="151" mass="16570">MNTPHVLSFLLLIAAIFVSPDDPPRCQYHPGNVQLLFNSDRIGKLPVWALSMPTNTIAANMSRISDQAKIVPPPPQCGTTDGITLEYRVAASLPLKRFKIVTKVLKGSGNCLQGDPSDPKYETVSNVEPESVAFVHLDLRNLTRGEEAYLL</sequence>
<dbReference type="Proteomes" id="UP000887565">
    <property type="component" value="Unplaced"/>
</dbReference>
<keyword evidence="2" id="KW-1185">Reference proteome</keyword>
<protein>
    <submittedName>
        <fullName evidence="3">Uncharacterized protein</fullName>
    </submittedName>
</protein>
<evidence type="ECO:0000256" key="1">
    <source>
        <dbReference type="SAM" id="SignalP"/>
    </source>
</evidence>
<feature type="signal peptide" evidence="1">
    <location>
        <begin position="1"/>
        <end position="20"/>
    </location>
</feature>
<dbReference type="WBParaSite" id="nRc.2.0.1.t25504-RA">
    <property type="protein sequence ID" value="nRc.2.0.1.t25504-RA"/>
    <property type="gene ID" value="nRc.2.0.1.g25504"/>
</dbReference>
<reference evidence="3" key="1">
    <citation type="submission" date="2022-11" db="UniProtKB">
        <authorList>
            <consortium name="WormBaseParasite"/>
        </authorList>
    </citation>
    <scope>IDENTIFICATION</scope>
</reference>
<organism evidence="2 3">
    <name type="scientific">Romanomermis culicivorax</name>
    <name type="common">Nematode worm</name>
    <dbReference type="NCBI Taxonomy" id="13658"/>
    <lineage>
        <taxon>Eukaryota</taxon>
        <taxon>Metazoa</taxon>
        <taxon>Ecdysozoa</taxon>
        <taxon>Nematoda</taxon>
        <taxon>Enoplea</taxon>
        <taxon>Dorylaimia</taxon>
        <taxon>Mermithida</taxon>
        <taxon>Mermithoidea</taxon>
        <taxon>Mermithidae</taxon>
        <taxon>Romanomermis</taxon>
    </lineage>
</organism>
<keyword evidence="1" id="KW-0732">Signal</keyword>
<feature type="chain" id="PRO_5037448075" evidence="1">
    <location>
        <begin position="21"/>
        <end position="151"/>
    </location>
</feature>